<dbReference type="HOGENOM" id="CLU_019796_1_3_1"/>
<evidence type="ECO:0000256" key="2">
    <source>
        <dbReference type="ARBA" id="ARBA00023002"/>
    </source>
</evidence>
<dbReference type="SUPFAM" id="SSF52283">
    <property type="entry name" value="Formate/glycerate dehydrogenase catalytic domain-like"/>
    <property type="match status" value="1"/>
</dbReference>
<protein>
    <recommendedName>
        <fullName evidence="9">D-3-phosphoglycerate dehydrogenase</fullName>
    </recommendedName>
</protein>
<dbReference type="RefSeq" id="XP_007784133.1">
    <property type="nucleotide sequence ID" value="XM_007785943.1"/>
</dbReference>
<dbReference type="eggNOG" id="KOG0068">
    <property type="taxonomic scope" value="Eukaryota"/>
</dbReference>
<dbReference type="PROSITE" id="PS00670">
    <property type="entry name" value="D_2_HYDROXYACID_DH_2"/>
    <property type="match status" value="1"/>
</dbReference>
<dbReference type="GeneID" id="19905385"/>
<dbReference type="GO" id="GO:0005829">
    <property type="term" value="C:cytosol"/>
    <property type="evidence" value="ECO:0007669"/>
    <property type="project" value="TreeGrafter"/>
</dbReference>
<keyword evidence="8" id="KW-1185">Reference proteome</keyword>
<gene>
    <name evidence="7" type="ORF">W97_08074</name>
</gene>
<dbReference type="EMBL" id="JH767601">
    <property type="protein sequence ID" value="EON68816.1"/>
    <property type="molecule type" value="Genomic_DNA"/>
</dbReference>
<keyword evidence="2 4" id="KW-0560">Oxidoreductase</keyword>
<evidence type="ECO:0000313" key="7">
    <source>
        <dbReference type="EMBL" id="EON68816.1"/>
    </source>
</evidence>
<dbReference type="FunFam" id="3.40.50.720:FF:000203">
    <property type="entry name" value="D-3-phosphoglycerate dehydrogenase (SerA)"/>
    <property type="match status" value="1"/>
</dbReference>
<name>R7Z4F6_CONA1</name>
<feature type="domain" description="D-isomer specific 2-hydroxyacid dehydrogenase catalytic" evidence="5">
    <location>
        <begin position="25"/>
        <end position="326"/>
    </location>
</feature>
<dbReference type="PANTHER" id="PTHR10996:SF264">
    <property type="entry name" value="HYPOTHETICAL D-ISOMER SPECIFIC 2-HYDROXYACID DEHYDROGENASE (EUROFUNG)"/>
    <property type="match status" value="1"/>
</dbReference>
<dbReference type="Pfam" id="PF02826">
    <property type="entry name" value="2-Hacid_dh_C"/>
    <property type="match status" value="1"/>
</dbReference>
<feature type="domain" description="D-isomer specific 2-hydroxyacid dehydrogenase NAD-binding" evidence="6">
    <location>
        <begin position="121"/>
        <end position="299"/>
    </location>
</feature>
<reference evidence="8" key="1">
    <citation type="submission" date="2012-06" db="EMBL/GenBank/DDBJ databases">
        <title>The genome sequence of Coniosporium apollinis CBS 100218.</title>
        <authorList>
            <consortium name="The Broad Institute Genome Sequencing Platform"/>
            <person name="Cuomo C."/>
            <person name="Gorbushina A."/>
            <person name="Noack S."/>
            <person name="Walker B."/>
            <person name="Young S.K."/>
            <person name="Zeng Q."/>
            <person name="Gargeya S."/>
            <person name="Fitzgerald M."/>
            <person name="Haas B."/>
            <person name="Abouelleil A."/>
            <person name="Alvarado L."/>
            <person name="Arachchi H.M."/>
            <person name="Berlin A.M."/>
            <person name="Chapman S.B."/>
            <person name="Goldberg J."/>
            <person name="Griggs A."/>
            <person name="Gujja S."/>
            <person name="Hansen M."/>
            <person name="Howarth C."/>
            <person name="Imamovic A."/>
            <person name="Larimer J."/>
            <person name="McCowan C."/>
            <person name="Montmayeur A."/>
            <person name="Murphy C."/>
            <person name="Neiman D."/>
            <person name="Pearson M."/>
            <person name="Priest M."/>
            <person name="Roberts A."/>
            <person name="Saif S."/>
            <person name="Shea T."/>
            <person name="Sisk P."/>
            <person name="Sykes S."/>
            <person name="Wortman J."/>
            <person name="Nusbaum C."/>
            <person name="Birren B."/>
        </authorList>
    </citation>
    <scope>NUCLEOTIDE SEQUENCE [LARGE SCALE GENOMIC DNA]</scope>
    <source>
        <strain evidence="8">CBS 100218</strain>
    </source>
</reference>
<dbReference type="GO" id="GO:0030267">
    <property type="term" value="F:glyoxylate reductase (NADPH) activity"/>
    <property type="evidence" value="ECO:0007669"/>
    <property type="project" value="TreeGrafter"/>
</dbReference>
<dbReference type="InterPro" id="IPR050223">
    <property type="entry name" value="D-isomer_2-hydroxyacid_DH"/>
</dbReference>
<comment type="similarity">
    <text evidence="1 4">Belongs to the D-isomer specific 2-hydroxyacid dehydrogenase family.</text>
</comment>
<evidence type="ECO:0000256" key="4">
    <source>
        <dbReference type="RuleBase" id="RU003719"/>
    </source>
</evidence>
<evidence type="ECO:0000259" key="6">
    <source>
        <dbReference type="Pfam" id="PF02826"/>
    </source>
</evidence>
<evidence type="ECO:0000313" key="8">
    <source>
        <dbReference type="Proteomes" id="UP000016924"/>
    </source>
</evidence>
<organism evidence="7 8">
    <name type="scientific">Coniosporium apollinis (strain CBS 100218)</name>
    <name type="common">Rock-inhabiting black yeast</name>
    <dbReference type="NCBI Taxonomy" id="1168221"/>
    <lineage>
        <taxon>Eukaryota</taxon>
        <taxon>Fungi</taxon>
        <taxon>Dikarya</taxon>
        <taxon>Ascomycota</taxon>
        <taxon>Pezizomycotina</taxon>
        <taxon>Dothideomycetes</taxon>
        <taxon>Dothideomycetes incertae sedis</taxon>
        <taxon>Coniosporium</taxon>
    </lineage>
</organism>
<dbReference type="AlphaFoldDB" id="R7Z4F6"/>
<evidence type="ECO:0000256" key="1">
    <source>
        <dbReference type="ARBA" id="ARBA00005854"/>
    </source>
</evidence>
<dbReference type="OrthoDB" id="298012at2759"/>
<dbReference type="InterPro" id="IPR029752">
    <property type="entry name" value="D-isomer_DH_CS1"/>
</dbReference>
<dbReference type="OMA" id="HAYGNVG"/>
<dbReference type="PROSITE" id="PS00065">
    <property type="entry name" value="D_2_HYDROXYACID_DH_1"/>
    <property type="match status" value="1"/>
</dbReference>
<dbReference type="InterPro" id="IPR029753">
    <property type="entry name" value="D-isomer_DH_CS"/>
</dbReference>
<dbReference type="PROSITE" id="PS00671">
    <property type="entry name" value="D_2_HYDROXYACID_DH_3"/>
    <property type="match status" value="1"/>
</dbReference>
<evidence type="ECO:0008006" key="9">
    <source>
        <dbReference type="Google" id="ProtNLM"/>
    </source>
</evidence>
<evidence type="ECO:0000259" key="5">
    <source>
        <dbReference type="Pfam" id="PF00389"/>
    </source>
</evidence>
<dbReference type="GO" id="GO:0016618">
    <property type="term" value="F:hydroxypyruvate reductase [NAD(P)H] activity"/>
    <property type="evidence" value="ECO:0007669"/>
    <property type="project" value="TreeGrafter"/>
</dbReference>
<proteinExistence type="inferred from homology"/>
<dbReference type="InterPro" id="IPR006139">
    <property type="entry name" value="D-isomer_2_OHA_DH_cat_dom"/>
</dbReference>
<dbReference type="GO" id="GO:0051287">
    <property type="term" value="F:NAD binding"/>
    <property type="evidence" value="ECO:0007669"/>
    <property type="project" value="InterPro"/>
</dbReference>
<dbReference type="SUPFAM" id="SSF51735">
    <property type="entry name" value="NAD(P)-binding Rossmann-fold domains"/>
    <property type="match status" value="1"/>
</dbReference>
<keyword evidence="3" id="KW-0520">NAD</keyword>
<accession>R7Z4F6</accession>
<dbReference type="STRING" id="1168221.R7Z4F6"/>
<sequence length="328" mass="35764">MAPARILDSPPAKLSSAVEKPTVYMLDTFHPAAVAFCQARFNTILPDTPEHAQWRQKAKYLLIRSSYLTAEDIEQCPNLLAISKQGVGIDKIDAATCAARGIKIFNTPGVNAQAVAELVLTLTTAVAREVCSISVRQASGKRVPKETCSGLILHNKTIGILGMGNIGKTVAKMFRGAFDAPVVAYDPFLPLDAWPELPHTRASTVEEVLKVCDILTIHVPLTPETKHLISYSELQMMKRTAILINTARGGIVNESDLEQGLRDELIWGAGLDCHEQEPPSKEKYELLWNERVVSTPHIGATTAQTQQETATAAVARLYDFVSGRNPGK</sequence>
<dbReference type="PANTHER" id="PTHR10996">
    <property type="entry name" value="2-HYDROXYACID DEHYDROGENASE-RELATED"/>
    <property type="match status" value="1"/>
</dbReference>
<dbReference type="Gene3D" id="3.40.50.720">
    <property type="entry name" value="NAD(P)-binding Rossmann-like Domain"/>
    <property type="match status" value="2"/>
</dbReference>
<dbReference type="Proteomes" id="UP000016924">
    <property type="component" value="Unassembled WGS sequence"/>
</dbReference>
<dbReference type="InterPro" id="IPR006140">
    <property type="entry name" value="D-isomer_DH_NAD-bd"/>
</dbReference>
<evidence type="ECO:0000256" key="3">
    <source>
        <dbReference type="ARBA" id="ARBA00023027"/>
    </source>
</evidence>
<dbReference type="Pfam" id="PF00389">
    <property type="entry name" value="2-Hacid_dh"/>
    <property type="match status" value="1"/>
</dbReference>
<dbReference type="InterPro" id="IPR036291">
    <property type="entry name" value="NAD(P)-bd_dom_sf"/>
</dbReference>